<protein>
    <submittedName>
        <fullName evidence="2">Phosphotransferase enzyme family protein</fullName>
    </submittedName>
</protein>
<dbReference type="InterPro" id="IPR051678">
    <property type="entry name" value="AGP_Transferase"/>
</dbReference>
<dbReference type="InterPro" id="IPR011009">
    <property type="entry name" value="Kinase-like_dom_sf"/>
</dbReference>
<keyword evidence="3" id="KW-1185">Reference proteome</keyword>
<dbReference type="EMBL" id="FOCQ01000008">
    <property type="protein sequence ID" value="SEN32041.1"/>
    <property type="molecule type" value="Genomic_DNA"/>
</dbReference>
<accession>A0A1H8FJG0</accession>
<dbReference type="InterPro" id="IPR041726">
    <property type="entry name" value="ACAD10_11_N"/>
</dbReference>
<gene>
    <name evidence="2" type="ORF">SAMN05444955_108235</name>
</gene>
<dbReference type="RefSeq" id="WP_244527539.1">
    <property type="nucleotide sequence ID" value="NZ_FOCQ01000008.1"/>
</dbReference>
<feature type="domain" description="Aminoglycoside phosphotransferase" evidence="1">
    <location>
        <begin position="50"/>
        <end position="231"/>
    </location>
</feature>
<dbReference type="Pfam" id="PF01636">
    <property type="entry name" value="APH"/>
    <property type="match status" value="1"/>
</dbReference>
<keyword evidence="2" id="KW-0808">Transferase</keyword>
<evidence type="ECO:0000313" key="2">
    <source>
        <dbReference type="EMBL" id="SEN32041.1"/>
    </source>
</evidence>
<dbReference type="AlphaFoldDB" id="A0A1H8FJG0"/>
<dbReference type="Gene3D" id="3.90.1200.10">
    <property type="match status" value="1"/>
</dbReference>
<evidence type="ECO:0000313" key="3">
    <source>
        <dbReference type="Proteomes" id="UP000199695"/>
    </source>
</evidence>
<evidence type="ECO:0000259" key="1">
    <source>
        <dbReference type="Pfam" id="PF01636"/>
    </source>
</evidence>
<name>A0A1H8FJG0_9BACL</name>
<dbReference type="Gene3D" id="3.30.200.20">
    <property type="entry name" value="Phosphorylase Kinase, domain 1"/>
    <property type="match status" value="1"/>
</dbReference>
<proteinExistence type="predicted"/>
<dbReference type="SUPFAM" id="SSF56112">
    <property type="entry name" value="Protein kinase-like (PK-like)"/>
    <property type="match status" value="1"/>
</dbReference>
<dbReference type="STRING" id="1173111.SAMN05444955_108235"/>
<sequence length="306" mass="35065">MNQSMENKMLARLVHRKDPQSKLLRTWELKGGVSAQVTALEPECPNGQKKKMVVRRHGETDMKRNPHIAADEYKLLKMLQSAGLPVPKPYYLEPSGEVISTPCIVIEFIEGKTEFKPTHLDDYILQLATNLAKIHSLDCSNIDRSFLPDQEGVYTKMITNRPAILDELLNEGRIRDAIESAWPVTQRNPSVILHGDYWPGNLLWRNGQLVAVIDWEDAAVGDPLADVANTRLEILWHFGIQAMNEFTYQYQSIMRTIDFAKLPYWDLCAALRLVFKLSTWGLDEKTLNTMRERHQLLVNQAIEKIS</sequence>
<organism evidence="2 3">
    <name type="scientific">Lihuaxuella thermophila</name>
    <dbReference type="NCBI Taxonomy" id="1173111"/>
    <lineage>
        <taxon>Bacteria</taxon>
        <taxon>Bacillati</taxon>
        <taxon>Bacillota</taxon>
        <taxon>Bacilli</taxon>
        <taxon>Bacillales</taxon>
        <taxon>Thermoactinomycetaceae</taxon>
        <taxon>Lihuaxuella</taxon>
    </lineage>
</organism>
<reference evidence="2 3" key="1">
    <citation type="submission" date="2016-10" db="EMBL/GenBank/DDBJ databases">
        <authorList>
            <person name="de Groot N.N."/>
        </authorList>
    </citation>
    <scope>NUCLEOTIDE SEQUENCE [LARGE SCALE GENOMIC DNA]</scope>
    <source>
        <strain evidence="2 3">DSM 46701</strain>
    </source>
</reference>
<dbReference type="InterPro" id="IPR002575">
    <property type="entry name" value="Aminoglycoside_PTrfase"/>
</dbReference>
<dbReference type="CDD" id="cd05154">
    <property type="entry name" value="ACAD10_11_N-like"/>
    <property type="match status" value="1"/>
</dbReference>
<dbReference type="Proteomes" id="UP000199695">
    <property type="component" value="Unassembled WGS sequence"/>
</dbReference>
<dbReference type="GO" id="GO:0016740">
    <property type="term" value="F:transferase activity"/>
    <property type="evidence" value="ECO:0007669"/>
    <property type="project" value="UniProtKB-KW"/>
</dbReference>
<dbReference type="PANTHER" id="PTHR21310">
    <property type="entry name" value="AMINOGLYCOSIDE PHOSPHOTRANSFERASE-RELATED-RELATED"/>
    <property type="match status" value="1"/>
</dbReference>